<organism evidence="7 8">
    <name type="scientific">Zhongshania antarctica</name>
    <dbReference type="NCBI Taxonomy" id="641702"/>
    <lineage>
        <taxon>Bacteria</taxon>
        <taxon>Pseudomonadati</taxon>
        <taxon>Pseudomonadota</taxon>
        <taxon>Gammaproteobacteria</taxon>
        <taxon>Cellvibrionales</taxon>
        <taxon>Spongiibacteraceae</taxon>
        <taxon>Zhongshania</taxon>
    </lineage>
</organism>
<evidence type="ECO:0000313" key="7">
    <source>
        <dbReference type="EMBL" id="MBB5187204.1"/>
    </source>
</evidence>
<evidence type="ECO:0000256" key="2">
    <source>
        <dbReference type="ARBA" id="ARBA00007358"/>
    </source>
</evidence>
<evidence type="ECO:0000313" key="8">
    <source>
        <dbReference type="Proteomes" id="UP000536640"/>
    </source>
</evidence>
<dbReference type="FunFam" id="1.20.1090.10:FF:000001">
    <property type="entry name" value="Aldehyde-alcohol dehydrogenase"/>
    <property type="match status" value="1"/>
</dbReference>
<dbReference type="FunFam" id="3.40.50.1970:FF:000003">
    <property type="entry name" value="Alcohol dehydrogenase, iron-containing"/>
    <property type="match status" value="1"/>
</dbReference>
<dbReference type="InterPro" id="IPR039697">
    <property type="entry name" value="Alcohol_dehydrogenase_Fe"/>
</dbReference>
<dbReference type="Proteomes" id="UP000536640">
    <property type="component" value="Unassembled WGS sequence"/>
</dbReference>
<dbReference type="Gene3D" id="3.40.50.1970">
    <property type="match status" value="1"/>
</dbReference>
<dbReference type="AlphaFoldDB" id="A0A840R3U1"/>
<dbReference type="Pfam" id="PF00465">
    <property type="entry name" value="Fe-ADH"/>
    <property type="match status" value="1"/>
</dbReference>
<name>A0A840R3U1_9GAMM</name>
<dbReference type="RefSeq" id="WP_184462010.1">
    <property type="nucleotide sequence ID" value="NZ_JACHHW010000004.1"/>
</dbReference>
<reference evidence="7 8" key="1">
    <citation type="submission" date="2020-08" db="EMBL/GenBank/DDBJ databases">
        <title>Genomic Encyclopedia of Type Strains, Phase IV (KMG-IV): sequencing the most valuable type-strain genomes for metagenomic binning, comparative biology and taxonomic classification.</title>
        <authorList>
            <person name="Goeker M."/>
        </authorList>
    </citation>
    <scope>NUCLEOTIDE SEQUENCE [LARGE SCALE GENOMIC DNA]</scope>
    <source>
        <strain evidence="7 8">DSM 25701</strain>
    </source>
</reference>
<dbReference type="GO" id="GO:0046872">
    <property type="term" value="F:metal ion binding"/>
    <property type="evidence" value="ECO:0007669"/>
    <property type="project" value="InterPro"/>
</dbReference>
<dbReference type="EMBL" id="JACHHW010000004">
    <property type="protein sequence ID" value="MBB5187204.1"/>
    <property type="molecule type" value="Genomic_DNA"/>
</dbReference>
<dbReference type="PANTHER" id="PTHR11496:SF102">
    <property type="entry name" value="ALCOHOL DEHYDROGENASE 4"/>
    <property type="match status" value="1"/>
</dbReference>
<dbReference type="Pfam" id="PF25137">
    <property type="entry name" value="ADH_Fe_C"/>
    <property type="match status" value="1"/>
</dbReference>
<comment type="similarity">
    <text evidence="2">Belongs to the iron-containing alcohol dehydrogenase family.</text>
</comment>
<evidence type="ECO:0000259" key="6">
    <source>
        <dbReference type="Pfam" id="PF25137"/>
    </source>
</evidence>
<feature type="domain" description="Alcohol dehydrogenase iron-type/glycerol dehydrogenase GldA" evidence="5">
    <location>
        <begin position="29"/>
        <end position="194"/>
    </location>
</feature>
<dbReference type="InterPro" id="IPR056798">
    <property type="entry name" value="ADH_Fe_C"/>
</dbReference>
<dbReference type="PANTHER" id="PTHR11496">
    <property type="entry name" value="ALCOHOL DEHYDROGENASE"/>
    <property type="match status" value="1"/>
</dbReference>
<comment type="cofactor">
    <cofactor evidence="1">
        <name>Fe cation</name>
        <dbReference type="ChEBI" id="CHEBI:24875"/>
    </cofactor>
</comment>
<dbReference type="InterPro" id="IPR018211">
    <property type="entry name" value="ADH_Fe_CS"/>
</dbReference>
<dbReference type="GO" id="GO:0004022">
    <property type="term" value="F:alcohol dehydrogenase (NAD+) activity"/>
    <property type="evidence" value="ECO:0007669"/>
    <property type="project" value="TreeGrafter"/>
</dbReference>
<evidence type="ECO:0000256" key="1">
    <source>
        <dbReference type="ARBA" id="ARBA00001962"/>
    </source>
</evidence>
<dbReference type="PROSITE" id="PS00060">
    <property type="entry name" value="ADH_IRON_2"/>
    <property type="match status" value="1"/>
</dbReference>
<dbReference type="InterPro" id="IPR001670">
    <property type="entry name" value="ADH_Fe/GldA"/>
</dbReference>
<evidence type="ECO:0000259" key="5">
    <source>
        <dbReference type="Pfam" id="PF00465"/>
    </source>
</evidence>
<dbReference type="Gene3D" id="1.20.1090.10">
    <property type="entry name" value="Dehydroquinate synthase-like - alpha domain"/>
    <property type="match status" value="1"/>
</dbReference>
<comment type="caution">
    <text evidence="7">The sequence shown here is derived from an EMBL/GenBank/DDBJ whole genome shotgun (WGS) entry which is preliminary data.</text>
</comment>
<dbReference type="SUPFAM" id="SSF56796">
    <property type="entry name" value="Dehydroquinate synthase-like"/>
    <property type="match status" value="1"/>
</dbReference>
<keyword evidence="4" id="KW-0520">NAD</keyword>
<feature type="domain" description="Fe-containing alcohol dehydrogenase-like C-terminal" evidence="6">
    <location>
        <begin position="206"/>
        <end position="400"/>
    </location>
</feature>
<keyword evidence="8" id="KW-1185">Reference proteome</keyword>
<evidence type="ECO:0000256" key="4">
    <source>
        <dbReference type="ARBA" id="ARBA00023027"/>
    </source>
</evidence>
<sequence length="404" mass="42640">MHFLIVLYSRIMAVLSHITMKFISVPSPMIYSGAGSATALCGAIGRFACKRVLVVTDSVLVELGLVGRVTAELEKVGVAVEIYDAILPDPDFLQVEGGIALCRKMRCDAVLAIGGGSSLDAAKVIAVSAGSEQLPRKMEGFFKVAKRGLPLYCIPTTAGTGSEATMVSVITDTASSTKCFIVDPKLVPDAVALDASLMTGLPPAITAATGIDALTHAIESSLATEATEETLKKSLAATAMIFRYLETAVNDGENLEAREAMAVASCYAGAAFTVTNVGYVHGLAHQLGALCHIPHGLANALFLPHVLDFYCDTAAPQMARIAAAADIGSDADSDLERAKKLVEAVRSLEDRIGVPKSSDALKPEMVEELARRALKESHGLYGYPVPKYMRKAECEAIVRKILPA</sequence>
<accession>A0A840R3U1</accession>
<dbReference type="CDD" id="cd08189">
    <property type="entry name" value="Fe-ADH-like"/>
    <property type="match status" value="1"/>
</dbReference>
<evidence type="ECO:0000256" key="3">
    <source>
        <dbReference type="ARBA" id="ARBA00023002"/>
    </source>
</evidence>
<gene>
    <name evidence="7" type="ORF">HNQ57_001473</name>
</gene>
<proteinExistence type="inferred from homology"/>
<keyword evidence="3" id="KW-0560">Oxidoreductase</keyword>
<protein>
    <submittedName>
        <fullName evidence="7">Alcohol dehydrogenase class IV</fullName>
    </submittedName>
</protein>